<name>A0A8J4F1U1_9CHLO</name>
<accession>A0A8J4F1U1</accession>
<organism evidence="1 2">
    <name type="scientific">Volvox africanus</name>
    <dbReference type="NCBI Taxonomy" id="51714"/>
    <lineage>
        <taxon>Eukaryota</taxon>
        <taxon>Viridiplantae</taxon>
        <taxon>Chlorophyta</taxon>
        <taxon>core chlorophytes</taxon>
        <taxon>Chlorophyceae</taxon>
        <taxon>CS clade</taxon>
        <taxon>Chlamydomonadales</taxon>
        <taxon>Volvocaceae</taxon>
        <taxon>Volvox</taxon>
    </lineage>
</organism>
<evidence type="ECO:0000313" key="1">
    <source>
        <dbReference type="EMBL" id="GIL56524.1"/>
    </source>
</evidence>
<dbReference type="EMBL" id="BNCO01000024">
    <property type="protein sequence ID" value="GIL56524.1"/>
    <property type="molecule type" value="Genomic_DNA"/>
</dbReference>
<dbReference type="Proteomes" id="UP000747399">
    <property type="component" value="Unassembled WGS sequence"/>
</dbReference>
<sequence>MWRVLPSVRGRTSSYAQMERPCNCPPCNPNHSSTAWRPPPPFSHLTSGHLGGRRRAFETHMHLLCACMRACVMYGGGGGGGDGVLMLWRRRLDNAAGSGVHLTPGGLELDEQVLQFGSAVNLRASASVLFPRQLPLEEGEPPLRLQLHRLSLRSIW</sequence>
<dbReference type="AlphaFoldDB" id="A0A8J4F1U1"/>
<keyword evidence="2" id="KW-1185">Reference proteome</keyword>
<proteinExistence type="predicted"/>
<evidence type="ECO:0000313" key="2">
    <source>
        <dbReference type="Proteomes" id="UP000747399"/>
    </source>
</evidence>
<protein>
    <submittedName>
        <fullName evidence="1">Uncharacterized protein</fullName>
    </submittedName>
</protein>
<gene>
    <name evidence="1" type="ORF">Vafri_11858</name>
</gene>
<comment type="caution">
    <text evidence="1">The sequence shown here is derived from an EMBL/GenBank/DDBJ whole genome shotgun (WGS) entry which is preliminary data.</text>
</comment>
<reference evidence="1" key="1">
    <citation type="journal article" date="2021" name="Proc. Natl. Acad. Sci. U.S.A.">
        <title>Three genomes in the algal genus Volvox reveal the fate of a haploid sex-determining region after a transition to homothallism.</title>
        <authorList>
            <person name="Yamamoto K."/>
            <person name="Hamaji T."/>
            <person name="Kawai-Toyooka H."/>
            <person name="Matsuzaki R."/>
            <person name="Takahashi F."/>
            <person name="Nishimura Y."/>
            <person name="Kawachi M."/>
            <person name="Noguchi H."/>
            <person name="Minakuchi Y."/>
            <person name="Umen J.G."/>
            <person name="Toyoda A."/>
            <person name="Nozaki H."/>
        </authorList>
    </citation>
    <scope>NUCLEOTIDE SEQUENCE</scope>
    <source>
        <strain evidence="1">NIES-3780</strain>
    </source>
</reference>